<evidence type="ECO:0000313" key="3">
    <source>
        <dbReference type="WBParaSite" id="L893_g1765.t1"/>
    </source>
</evidence>
<organism evidence="2 3">
    <name type="scientific">Steinernema glaseri</name>
    <dbReference type="NCBI Taxonomy" id="37863"/>
    <lineage>
        <taxon>Eukaryota</taxon>
        <taxon>Metazoa</taxon>
        <taxon>Ecdysozoa</taxon>
        <taxon>Nematoda</taxon>
        <taxon>Chromadorea</taxon>
        <taxon>Rhabditida</taxon>
        <taxon>Tylenchina</taxon>
        <taxon>Panagrolaimomorpha</taxon>
        <taxon>Strongyloidoidea</taxon>
        <taxon>Steinernematidae</taxon>
        <taxon>Steinernema</taxon>
    </lineage>
</organism>
<evidence type="ECO:0000313" key="2">
    <source>
        <dbReference type="Proteomes" id="UP000095287"/>
    </source>
</evidence>
<accession>A0A1I7YLY6</accession>
<name>A0A1I7YLY6_9BILA</name>
<feature type="region of interest" description="Disordered" evidence="1">
    <location>
        <begin position="273"/>
        <end position="335"/>
    </location>
</feature>
<dbReference type="WBParaSite" id="L893_g1765.t1">
    <property type="protein sequence ID" value="L893_g1765.t1"/>
    <property type="gene ID" value="L893_g1765"/>
</dbReference>
<protein>
    <submittedName>
        <fullName evidence="3">Serine/arginine repetitive matrix protein 1</fullName>
    </submittedName>
</protein>
<feature type="compositionally biased region" description="Basic residues" evidence="1">
    <location>
        <begin position="283"/>
        <end position="323"/>
    </location>
</feature>
<keyword evidence="2" id="KW-1185">Reference proteome</keyword>
<sequence>MNTQEHTGFTLDMPGPKITDVIMVLRSWVLRTAAENGEHVGNDSIDGDVRDRAAERIRQKYLWTRRVRRDASWNRGNGVSPTSGGEGEEGLVPGGGLAWPVNLLLLRVREVPGSRQRHHGRRNSASLNKEDVFAYAPITIDYTKRRLRRVFSPAPLSSPPSGATRADKAKILGLREGWKRDELGITKGVGLKTVWVNLCLVAEWFSGAPARNVLAPCIDGRRRTASPSPFQLTRSLTQIRGFSTLQVASVDRRSGFAHDSSMYFHDREAGWRGTPGSYDSRRRNSPPRRRSRSRERYRPPARPRSRTPPPRRRSPTMRRRSRSRSPPMVQNDKSRVLQERMEFYRPDLHNIKSRKDLVDFLWRSGTETLPECERPTLFNEVVSVKLGIVGVDSLYQCFWGFQFGYDGKPSLPKTYGRRLWKMSV</sequence>
<dbReference type="AlphaFoldDB" id="A0A1I7YLY6"/>
<reference evidence="3" key="1">
    <citation type="submission" date="2016-11" db="UniProtKB">
        <authorList>
            <consortium name="WormBaseParasite"/>
        </authorList>
    </citation>
    <scope>IDENTIFICATION</scope>
</reference>
<evidence type="ECO:0000256" key="1">
    <source>
        <dbReference type="SAM" id="MobiDB-lite"/>
    </source>
</evidence>
<dbReference type="Proteomes" id="UP000095287">
    <property type="component" value="Unplaced"/>
</dbReference>
<proteinExistence type="predicted"/>